<evidence type="ECO:0000256" key="16">
    <source>
        <dbReference type="SAM" id="Phobius"/>
    </source>
</evidence>
<evidence type="ECO:0000256" key="14">
    <source>
        <dbReference type="ARBA" id="ARBA00031019"/>
    </source>
</evidence>
<keyword evidence="13 16" id="KW-0472">Membrane</keyword>
<evidence type="ECO:0000256" key="12">
    <source>
        <dbReference type="ARBA" id="ARBA00023128"/>
    </source>
</evidence>
<dbReference type="GO" id="GO:0008137">
    <property type="term" value="F:NADH dehydrogenase (ubiquinone) activity"/>
    <property type="evidence" value="ECO:0007669"/>
    <property type="project" value="UniProtKB-EC"/>
</dbReference>
<keyword evidence="5" id="KW-0813">Transport</keyword>
<evidence type="ECO:0000256" key="3">
    <source>
        <dbReference type="ARBA" id="ARBA00012944"/>
    </source>
</evidence>
<evidence type="ECO:0000256" key="8">
    <source>
        <dbReference type="ARBA" id="ARBA00022967"/>
    </source>
</evidence>
<dbReference type="EC" id="7.1.1.2" evidence="3"/>
<dbReference type="AlphaFoldDB" id="A0A343A3P4"/>
<evidence type="ECO:0000256" key="6">
    <source>
        <dbReference type="ARBA" id="ARBA00022660"/>
    </source>
</evidence>
<evidence type="ECO:0000256" key="7">
    <source>
        <dbReference type="ARBA" id="ARBA00022692"/>
    </source>
</evidence>
<proteinExistence type="inferred from homology"/>
<keyword evidence="7 16" id="KW-0812">Transmembrane</keyword>
<evidence type="ECO:0000256" key="5">
    <source>
        <dbReference type="ARBA" id="ARBA00022448"/>
    </source>
</evidence>
<gene>
    <name evidence="17" type="primary">nad6</name>
</gene>
<evidence type="ECO:0000256" key="11">
    <source>
        <dbReference type="ARBA" id="ARBA00023027"/>
    </source>
</evidence>
<evidence type="ECO:0000256" key="13">
    <source>
        <dbReference type="ARBA" id="ARBA00023136"/>
    </source>
</evidence>
<evidence type="ECO:0000256" key="4">
    <source>
        <dbReference type="ARBA" id="ARBA00021095"/>
    </source>
</evidence>
<protein>
    <recommendedName>
        <fullName evidence="4">NADH-ubiquinone oxidoreductase chain 6</fullName>
        <ecNumber evidence="3">7.1.1.2</ecNumber>
    </recommendedName>
    <alternativeName>
        <fullName evidence="14">NADH dehydrogenase subunit 6</fullName>
    </alternativeName>
</protein>
<evidence type="ECO:0000256" key="10">
    <source>
        <dbReference type="ARBA" id="ARBA00022989"/>
    </source>
</evidence>
<keyword evidence="9" id="KW-0249">Electron transport</keyword>
<geneLocation type="mitochondrion" evidence="17"/>
<comment type="similarity">
    <text evidence="2">Belongs to the complex I subunit 6 family.</text>
</comment>
<dbReference type="InterPro" id="IPR050269">
    <property type="entry name" value="ComplexI_Subunit6"/>
</dbReference>
<feature type="transmembrane region" description="Helical" evidence="16">
    <location>
        <begin position="12"/>
        <end position="38"/>
    </location>
</feature>
<keyword evidence="11" id="KW-0520">NAD</keyword>
<dbReference type="PANTHER" id="PTHR11435">
    <property type="entry name" value="NADH UBIQUINONE OXIDOREDUCTASE SUBUNIT ND6"/>
    <property type="match status" value="1"/>
</dbReference>
<accession>A0A343A3P4</accession>
<feature type="transmembrane region" description="Helical" evidence="16">
    <location>
        <begin position="80"/>
        <end position="105"/>
    </location>
</feature>
<evidence type="ECO:0000313" key="17">
    <source>
        <dbReference type="EMBL" id="AOY39172.1"/>
    </source>
</evidence>
<evidence type="ECO:0000256" key="2">
    <source>
        <dbReference type="ARBA" id="ARBA00005698"/>
    </source>
</evidence>
<evidence type="ECO:0000256" key="1">
    <source>
        <dbReference type="ARBA" id="ARBA00004225"/>
    </source>
</evidence>
<reference evidence="17" key="1">
    <citation type="submission" date="2016-04" db="EMBL/GenBank/DDBJ databases">
        <title>Mitochondria of unsequenced beetle families.</title>
        <authorList>
            <person name="Linard B."/>
            <person name="Andujar C."/>
            <person name="Arribas P."/>
            <person name="Vogler A.P."/>
        </authorList>
    </citation>
    <scope>NUCLEOTIDE SEQUENCE</scope>
</reference>
<evidence type="ECO:0000256" key="9">
    <source>
        <dbReference type="ARBA" id="ARBA00022982"/>
    </source>
</evidence>
<feature type="transmembrane region" description="Helical" evidence="16">
    <location>
        <begin position="44"/>
        <end position="68"/>
    </location>
</feature>
<name>A0A343A3P4_9CUCU</name>
<dbReference type="PANTHER" id="PTHR11435:SF1">
    <property type="entry name" value="NADH-UBIQUINONE OXIDOREDUCTASE CHAIN 6"/>
    <property type="match status" value="1"/>
</dbReference>
<organism evidence="17">
    <name type="scientific">Monotoma quadricollis</name>
    <dbReference type="NCBI Taxonomy" id="346807"/>
    <lineage>
        <taxon>Eukaryota</taxon>
        <taxon>Metazoa</taxon>
        <taxon>Ecdysozoa</taxon>
        <taxon>Arthropoda</taxon>
        <taxon>Hexapoda</taxon>
        <taxon>Insecta</taxon>
        <taxon>Pterygota</taxon>
        <taxon>Neoptera</taxon>
        <taxon>Endopterygota</taxon>
        <taxon>Coleoptera</taxon>
        <taxon>Polyphaga</taxon>
        <taxon>Cucujiformia</taxon>
        <taxon>Monotomidae</taxon>
        <taxon>Monotominae</taxon>
        <taxon>Monotoma</taxon>
    </lineage>
</organism>
<keyword evidence="10 16" id="KW-1133">Transmembrane helix</keyword>
<dbReference type="GO" id="GO:0031966">
    <property type="term" value="C:mitochondrial membrane"/>
    <property type="evidence" value="ECO:0007669"/>
    <property type="project" value="UniProtKB-SubCell"/>
</dbReference>
<comment type="catalytic activity">
    <reaction evidence="15">
        <text>a ubiquinone + NADH + 5 H(+)(in) = a ubiquinol + NAD(+) + 4 H(+)(out)</text>
        <dbReference type="Rhea" id="RHEA:29091"/>
        <dbReference type="Rhea" id="RHEA-COMP:9565"/>
        <dbReference type="Rhea" id="RHEA-COMP:9566"/>
        <dbReference type="ChEBI" id="CHEBI:15378"/>
        <dbReference type="ChEBI" id="CHEBI:16389"/>
        <dbReference type="ChEBI" id="CHEBI:17976"/>
        <dbReference type="ChEBI" id="CHEBI:57540"/>
        <dbReference type="ChEBI" id="CHEBI:57945"/>
        <dbReference type="EC" id="7.1.1.2"/>
    </reaction>
</comment>
<keyword evidence="6" id="KW-0679">Respiratory chain</keyword>
<sequence>MLVFYLISTMMSIFIIFLNHPLSMMLIILIQTLLIALISGLMNLSFWFSFIIFLIMIGGMMILFMYMISIASNEKFKFNFNMMMFWMINSMILSILILFMNKYWINFKFMNLMMMNFPYYSNNLNNFIKYFNFPFMMNIILMISYLLITMIASVKITNFKKGPLRQKF</sequence>
<dbReference type="EMBL" id="KX035132">
    <property type="protein sequence ID" value="AOY39172.1"/>
    <property type="molecule type" value="Genomic_DNA"/>
</dbReference>
<keyword evidence="8" id="KW-1278">Translocase</keyword>
<keyword evidence="12 17" id="KW-0496">Mitochondrion</keyword>
<feature type="transmembrane region" description="Helical" evidence="16">
    <location>
        <begin position="135"/>
        <end position="157"/>
    </location>
</feature>
<comment type="subcellular location">
    <subcellularLocation>
        <location evidence="1">Mitochondrion membrane</location>
        <topology evidence="1">Multi-pass membrane protein</topology>
    </subcellularLocation>
</comment>
<evidence type="ECO:0000256" key="15">
    <source>
        <dbReference type="ARBA" id="ARBA00049551"/>
    </source>
</evidence>